<protein>
    <submittedName>
        <fullName evidence="1">Uncharacterized protein</fullName>
    </submittedName>
</protein>
<keyword evidence="2" id="KW-1185">Reference proteome</keyword>
<dbReference type="EMBL" id="LOPW02000016">
    <property type="protein sequence ID" value="POG55078.1"/>
    <property type="molecule type" value="Genomic_DNA"/>
</dbReference>
<evidence type="ECO:0000313" key="1">
    <source>
        <dbReference type="EMBL" id="POG55078.1"/>
    </source>
</evidence>
<proteinExistence type="predicted"/>
<evidence type="ECO:0000313" key="2">
    <source>
        <dbReference type="Proteomes" id="UP000053621"/>
    </source>
</evidence>
<sequence length="539" mass="62165">MKPGRTDVKNILEEKRISHPTSVPGYEPVLRVTIYGEPRKIGDGFDQRFYFEPTEGKNWDIELFGSGNKTYISYDEVVNDRRLQSLLTTELAQGQRLLRHPSVGIPQRRIVDPESGLYEDHAFIRDAPDDEKLLREILLRYVLFHHEIGSDESPGGHFMTLMHPENVVFGYILPFSDIPSILQNNGTFSRAIPTLYHEIPAFLQERTALEALRESGSPFDVLSDVVTIQPDEREALKSTNQDVLDDLIQELITDFISPADPTTVPRDTIVLTIADWLEQQVGRENAIELLDVPRQAVMHPDKWVCHMLHDLKNGVDVEEIATNGSYWDTRPGGATYDEAKEDTEQRRENLIDDPGRRAFYSTHETVTIKRDRMVRTWYSHQPDSDYSLSHIRYRILLQELFSTCRKPLDVDGFDEDVYVNLLGDTAMPGQIIKNSSDRNSFFEATYLGGEYTTPFYEAAYQTYARENRIQPGFLYYRAMNGQTSSEKIGGYYRYERDNAVSWKAWKASRDDAMSQLQFDELENLFGWIHGETDDDFVRK</sequence>
<gene>
    <name evidence="1" type="ORF">AUR65_011665</name>
</gene>
<comment type="caution">
    <text evidence="1">The sequence shown here is derived from an EMBL/GenBank/DDBJ whole genome shotgun (WGS) entry which is preliminary data.</text>
</comment>
<dbReference type="RefSeq" id="WP_058567035.1">
    <property type="nucleotide sequence ID" value="NZ_LOPW02000016.1"/>
</dbReference>
<accession>A0A2P4NPT1</accession>
<dbReference type="OrthoDB" id="381424at2157"/>
<organism evidence="1 2">
    <name type="scientific">Haloferax marisrubri</name>
    <dbReference type="NCBI Taxonomy" id="1544719"/>
    <lineage>
        <taxon>Archaea</taxon>
        <taxon>Methanobacteriati</taxon>
        <taxon>Methanobacteriota</taxon>
        <taxon>Stenosarchaea group</taxon>
        <taxon>Halobacteria</taxon>
        <taxon>Halobacteriales</taxon>
        <taxon>Haloferacaceae</taxon>
        <taxon>Haloferax</taxon>
    </lineage>
</organism>
<dbReference type="AlphaFoldDB" id="A0A2P4NPT1"/>
<name>A0A2P4NPT1_9EURY</name>
<reference evidence="1" key="1">
    <citation type="submission" date="2017-08" db="EMBL/GenBank/DDBJ databases">
        <title>Haloferax marisrubri sp. nov., isolated from the Discovery deep brine-seawater interface in the Red Sea.</title>
        <authorList>
            <person name="Zhang G."/>
            <person name="Stingl U."/>
        </authorList>
    </citation>
    <scope>NUCLEOTIDE SEQUENCE [LARGE SCALE GENOMIC DNA]</scope>
    <source>
        <strain evidence="1">SB3</strain>
    </source>
</reference>
<dbReference type="Proteomes" id="UP000053621">
    <property type="component" value="Unassembled WGS sequence"/>
</dbReference>